<dbReference type="CDD" id="cd02947">
    <property type="entry name" value="TRX_family"/>
    <property type="match status" value="1"/>
</dbReference>
<evidence type="ECO:0000313" key="7">
    <source>
        <dbReference type="Proteomes" id="UP001370490"/>
    </source>
</evidence>
<dbReference type="Pfam" id="PF13432">
    <property type="entry name" value="TPR_16"/>
    <property type="match status" value="1"/>
</dbReference>
<evidence type="ECO:0000256" key="2">
    <source>
        <dbReference type="ARBA" id="ARBA00022803"/>
    </source>
</evidence>
<dbReference type="PANTHER" id="PTHR46050:SF29">
    <property type="entry name" value="TPR REPEAT-CONTAINING THIOREDOXIN TTL4"/>
    <property type="match status" value="1"/>
</dbReference>
<dbReference type="Pfam" id="PF00085">
    <property type="entry name" value="Thioredoxin"/>
    <property type="match status" value="1"/>
</dbReference>
<dbReference type="InterPro" id="IPR011990">
    <property type="entry name" value="TPR-like_helical_dom_sf"/>
</dbReference>
<evidence type="ECO:0000313" key="6">
    <source>
        <dbReference type="EMBL" id="KAK6917910.1"/>
    </source>
</evidence>
<dbReference type="SMART" id="SM00028">
    <property type="entry name" value="TPR"/>
    <property type="match status" value="7"/>
</dbReference>
<accession>A0AAN8YZH7</accession>
<dbReference type="PROSITE" id="PS50005">
    <property type="entry name" value="TPR"/>
    <property type="match status" value="1"/>
</dbReference>
<gene>
    <name evidence="6" type="ORF">RJ641_016332</name>
</gene>
<feature type="compositionally biased region" description="Low complexity" evidence="4">
    <location>
        <begin position="86"/>
        <end position="104"/>
    </location>
</feature>
<feature type="compositionally biased region" description="Low complexity" evidence="4">
    <location>
        <begin position="50"/>
        <end position="70"/>
    </location>
</feature>
<dbReference type="Gene3D" id="1.25.40.10">
    <property type="entry name" value="Tetratricopeptide repeat domain"/>
    <property type="match status" value="1"/>
</dbReference>
<comment type="caution">
    <text evidence="6">The sequence shown here is derived from an EMBL/GenBank/DDBJ whole genome shotgun (WGS) entry which is preliminary data.</text>
</comment>
<keyword evidence="2 3" id="KW-0802">TPR repeat</keyword>
<reference evidence="6 7" key="1">
    <citation type="submission" date="2023-12" db="EMBL/GenBank/DDBJ databases">
        <title>A high-quality genome assembly for Dillenia turbinata (Dilleniales).</title>
        <authorList>
            <person name="Chanderbali A."/>
        </authorList>
    </citation>
    <scope>NUCLEOTIDE SEQUENCE [LARGE SCALE GENOMIC DNA]</scope>
    <source>
        <strain evidence="6">LSX21</strain>
        <tissue evidence="6">Leaf</tissue>
    </source>
</reference>
<protein>
    <submittedName>
        <fullName evidence="6">Thioredoxin domain</fullName>
    </submittedName>
</protein>
<evidence type="ECO:0000259" key="5">
    <source>
        <dbReference type="Pfam" id="PF00085"/>
    </source>
</evidence>
<dbReference type="GO" id="GO:0006950">
    <property type="term" value="P:response to stress"/>
    <property type="evidence" value="ECO:0007669"/>
    <property type="project" value="UniProtKB-ARBA"/>
</dbReference>
<dbReference type="Pfam" id="PF13181">
    <property type="entry name" value="TPR_8"/>
    <property type="match status" value="1"/>
</dbReference>
<feature type="region of interest" description="Disordered" evidence="4">
    <location>
        <begin position="47"/>
        <end position="116"/>
    </location>
</feature>
<dbReference type="AlphaFoldDB" id="A0AAN8YZH7"/>
<evidence type="ECO:0000256" key="1">
    <source>
        <dbReference type="ARBA" id="ARBA00022737"/>
    </source>
</evidence>
<dbReference type="FunFam" id="3.40.30.10:FF:000211">
    <property type="entry name" value="TPR repeat-containing thioredoxin TTL4"/>
    <property type="match status" value="1"/>
</dbReference>
<dbReference type="Gene3D" id="3.40.30.10">
    <property type="entry name" value="Glutaredoxin"/>
    <property type="match status" value="1"/>
</dbReference>
<dbReference type="PANTHER" id="PTHR46050">
    <property type="entry name" value="TPR REPEAT-CONTAINING THIOREDOXIN"/>
    <property type="match status" value="1"/>
</dbReference>
<name>A0AAN8YZH7_9MAGN</name>
<evidence type="ECO:0000256" key="3">
    <source>
        <dbReference type="PROSITE-ProRule" id="PRU00339"/>
    </source>
</evidence>
<dbReference type="SUPFAM" id="SSF48452">
    <property type="entry name" value="TPR-like"/>
    <property type="match status" value="3"/>
</dbReference>
<proteinExistence type="predicted"/>
<feature type="region of interest" description="Disordered" evidence="4">
    <location>
        <begin position="124"/>
        <end position="143"/>
    </location>
</feature>
<dbReference type="EMBL" id="JBAMMX010000022">
    <property type="protein sequence ID" value="KAK6917910.1"/>
    <property type="molecule type" value="Genomic_DNA"/>
</dbReference>
<feature type="repeat" description="TPR" evidence="3">
    <location>
        <begin position="209"/>
        <end position="242"/>
    </location>
</feature>
<dbReference type="SUPFAM" id="SSF52833">
    <property type="entry name" value="Thioredoxin-like"/>
    <property type="match status" value="1"/>
</dbReference>
<sequence>MSDIGKHLDDMSIRSLSNRFYDSVTCEINKLDFKELDLGSPISPLPTRISSASATSSSSSSGSLSGKTSSIPLVKTPNGSSKNLSDELSAASDALRSASNSRNSKPGHRRSNSASYPLIYSGSTFTSPSGSATNPTSQSVSSANMNLLPSGNICPSGKILKTGFAAKSSPRPEILGSGTGNYGHGSIMRGGSGGGGGGGGGKMMGTSDPEEVKKVGNEMYKRGNFVEALSMYDKAITMSPENAAYRSNRAAALTALGRFGEAVRECEEALRLDPGYGRAHQRLGGLFLRLGQVENARCHLSYSAQQSDSADLQKLQCIEKHLNRCSDARKIGDWKSALRECDVAIVAGAESSPQLLACKAEAFLKLHQLEEAESNMSKVHNLESYPASCSQTKFFSMLFEVYALYVKAQIEMALGRFDSAVAAAEKAALIDYGNIEVAIMLNNVKLVARARAHGNDLFSLGKFAEACSAYSEGLKYDSSNSVLFCNRAACWSKLGSWEQSVEDCNQALKIQPNYTKALLRRAASNGKLERWAEAIKDYEILRRELPGDNDVAESLLNAQVALKKLRKGESQNTKLGGWLKKLSGLDRFKAAISSPGISIVHFKAASDQQCEQISPFVDTLSAQHPSINFLKVDVEESPAIAKAESINIVPTFKIYKNGCKVKEMICPSSQALEHSARHFGL</sequence>
<dbReference type="InterPro" id="IPR019734">
    <property type="entry name" value="TPR_rpt"/>
</dbReference>
<feature type="region of interest" description="Disordered" evidence="4">
    <location>
        <begin position="168"/>
        <end position="209"/>
    </location>
</feature>
<feature type="compositionally biased region" description="Gly residues" evidence="4">
    <location>
        <begin position="177"/>
        <end position="203"/>
    </location>
</feature>
<dbReference type="InterPro" id="IPR036249">
    <property type="entry name" value="Thioredoxin-like_sf"/>
</dbReference>
<keyword evidence="7" id="KW-1185">Reference proteome</keyword>
<keyword evidence="1" id="KW-0677">Repeat</keyword>
<evidence type="ECO:0000256" key="4">
    <source>
        <dbReference type="SAM" id="MobiDB-lite"/>
    </source>
</evidence>
<dbReference type="InterPro" id="IPR013766">
    <property type="entry name" value="Thioredoxin_domain"/>
</dbReference>
<feature type="domain" description="Thioredoxin" evidence="5">
    <location>
        <begin position="587"/>
        <end position="669"/>
    </location>
</feature>
<dbReference type="Proteomes" id="UP001370490">
    <property type="component" value="Unassembled WGS sequence"/>
</dbReference>
<dbReference type="GO" id="GO:0005737">
    <property type="term" value="C:cytoplasm"/>
    <property type="evidence" value="ECO:0007669"/>
    <property type="project" value="TreeGrafter"/>
</dbReference>
<organism evidence="6 7">
    <name type="scientific">Dillenia turbinata</name>
    <dbReference type="NCBI Taxonomy" id="194707"/>
    <lineage>
        <taxon>Eukaryota</taxon>
        <taxon>Viridiplantae</taxon>
        <taxon>Streptophyta</taxon>
        <taxon>Embryophyta</taxon>
        <taxon>Tracheophyta</taxon>
        <taxon>Spermatophyta</taxon>
        <taxon>Magnoliopsida</taxon>
        <taxon>eudicotyledons</taxon>
        <taxon>Gunneridae</taxon>
        <taxon>Pentapetalae</taxon>
        <taxon>Dilleniales</taxon>
        <taxon>Dilleniaceae</taxon>
        <taxon>Dillenia</taxon>
    </lineage>
</organism>
<dbReference type="InterPro" id="IPR044534">
    <property type="entry name" value="TTL1-4"/>
</dbReference>